<dbReference type="Gene3D" id="3.30.565.10">
    <property type="entry name" value="Histidine kinase-like ATPase, C-terminal domain"/>
    <property type="match status" value="1"/>
</dbReference>
<dbReference type="InterPro" id="IPR036097">
    <property type="entry name" value="HisK_dim/P_sf"/>
</dbReference>
<feature type="transmembrane region" description="Helical" evidence="11">
    <location>
        <begin position="105"/>
        <end position="127"/>
    </location>
</feature>
<keyword evidence="5" id="KW-0547">Nucleotide-binding</keyword>
<evidence type="ECO:0000256" key="2">
    <source>
        <dbReference type="ARBA" id="ARBA00012438"/>
    </source>
</evidence>
<feature type="coiled-coil region" evidence="10">
    <location>
        <begin position="631"/>
        <end position="658"/>
    </location>
</feature>
<keyword evidence="4" id="KW-0808">Transferase</keyword>
<dbReference type="InterPro" id="IPR005467">
    <property type="entry name" value="His_kinase_dom"/>
</dbReference>
<name>A0A0P6YKV4_9CHLR</name>
<keyword evidence="15" id="KW-1185">Reference proteome</keyword>
<dbReference type="SMART" id="SM00065">
    <property type="entry name" value="GAF"/>
    <property type="match status" value="2"/>
</dbReference>
<dbReference type="STRING" id="70996.SE18_13065"/>
<evidence type="ECO:0000256" key="11">
    <source>
        <dbReference type="SAM" id="Phobius"/>
    </source>
</evidence>
<evidence type="ECO:0000256" key="1">
    <source>
        <dbReference type="ARBA" id="ARBA00000085"/>
    </source>
</evidence>
<dbReference type="RefSeq" id="WP_054534904.1">
    <property type="nucleotide sequence ID" value="NZ_LGKP01000022.1"/>
</dbReference>
<feature type="modified residue" description="4-aspartylphosphate" evidence="9">
    <location>
        <position position="947"/>
    </location>
</feature>
<accession>A0A0P6YKV4</accession>
<dbReference type="GO" id="GO:0005524">
    <property type="term" value="F:ATP binding"/>
    <property type="evidence" value="ECO:0007669"/>
    <property type="project" value="UniProtKB-KW"/>
</dbReference>
<dbReference type="PRINTS" id="PR00344">
    <property type="entry name" value="BCTRLSENSOR"/>
</dbReference>
<protein>
    <recommendedName>
        <fullName evidence="2">histidine kinase</fullName>
        <ecNumber evidence="2">2.7.13.3</ecNumber>
    </recommendedName>
</protein>
<dbReference type="GO" id="GO:0000155">
    <property type="term" value="F:phosphorelay sensor kinase activity"/>
    <property type="evidence" value="ECO:0007669"/>
    <property type="project" value="InterPro"/>
</dbReference>
<evidence type="ECO:0000256" key="9">
    <source>
        <dbReference type="PROSITE-ProRule" id="PRU00169"/>
    </source>
</evidence>
<dbReference type="CDD" id="cd00082">
    <property type="entry name" value="HisKA"/>
    <property type="match status" value="1"/>
</dbReference>
<dbReference type="Pfam" id="PF00512">
    <property type="entry name" value="HisKA"/>
    <property type="match status" value="1"/>
</dbReference>
<dbReference type="CDD" id="cd00156">
    <property type="entry name" value="REC"/>
    <property type="match status" value="1"/>
</dbReference>
<proteinExistence type="predicted"/>
<dbReference type="InterPro" id="IPR003018">
    <property type="entry name" value="GAF"/>
</dbReference>
<feature type="transmembrane region" description="Helical" evidence="11">
    <location>
        <begin position="139"/>
        <end position="162"/>
    </location>
</feature>
<dbReference type="InterPro" id="IPR003661">
    <property type="entry name" value="HisK_dim/P_dom"/>
</dbReference>
<dbReference type="InterPro" id="IPR004358">
    <property type="entry name" value="Sig_transdc_His_kin-like_C"/>
</dbReference>
<evidence type="ECO:0000259" key="13">
    <source>
        <dbReference type="PROSITE" id="PS50110"/>
    </source>
</evidence>
<comment type="catalytic activity">
    <reaction evidence="1">
        <text>ATP + protein L-histidine = ADP + protein N-phospho-L-histidine.</text>
        <dbReference type="EC" id="2.7.13.3"/>
    </reaction>
</comment>
<organism evidence="14 15">
    <name type="scientific">Herpetosiphon geysericola</name>
    <dbReference type="NCBI Taxonomy" id="70996"/>
    <lineage>
        <taxon>Bacteria</taxon>
        <taxon>Bacillati</taxon>
        <taxon>Chloroflexota</taxon>
        <taxon>Chloroflexia</taxon>
        <taxon>Herpetosiphonales</taxon>
        <taxon>Herpetosiphonaceae</taxon>
        <taxon>Herpetosiphon</taxon>
    </lineage>
</organism>
<feature type="domain" description="Histidine kinase" evidence="12">
    <location>
        <begin position="667"/>
        <end position="878"/>
    </location>
</feature>
<dbReference type="Proteomes" id="UP000050277">
    <property type="component" value="Unassembled WGS sequence"/>
</dbReference>
<dbReference type="Pfam" id="PF13492">
    <property type="entry name" value="GAF_3"/>
    <property type="match status" value="2"/>
</dbReference>
<evidence type="ECO:0000256" key="6">
    <source>
        <dbReference type="ARBA" id="ARBA00022777"/>
    </source>
</evidence>
<reference evidence="14 15" key="1">
    <citation type="submission" date="2015-07" db="EMBL/GenBank/DDBJ databases">
        <title>Whole genome sequence of Herpetosiphon geysericola DSM 7119.</title>
        <authorList>
            <person name="Hemp J."/>
            <person name="Ward L.M."/>
            <person name="Pace L.A."/>
            <person name="Fischer W.W."/>
        </authorList>
    </citation>
    <scope>NUCLEOTIDE SEQUENCE [LARGE SCALE GENOMIC DNA]</scope>
    <source>
        <strain evidence="14 15">DSM 7119</strain>
    </source>
</reference>
<dbReference type="Pfam" id="PF00072">
    <property type="entry name" value="Response_reg"/>
    <property type="match status" value="1"/>
</dbReference>
<dbReference type="SUPFAM" id="SSF55781">
    <property type="entry name" value="GAF domain-like"/>
    <property type="match status" value="2"/>
</dbReference>
<feature type="transmembrane region" description="Helical" evidence="11">
    <location>
        <begin position="279"/>
        <end position="299"/>
    </location>
</feature>
<dbReference type="OrthoDB" id="9784397at2"/>
<evidence type="ECO:0000256" key="7">
    <source>
        <dbReference type="ARBA" id="ARBA00022840"/>
    </source>
</evidence>
<dbReference type="Gene3D" id="1.10.287.130">
    <property type="match status" value="1"/>
</dbReference>
<feature type="domain" description="Response regulatory" evidence="13">
    <location>
        <begin position="898"/>
        <end position="1010"/>
    </location>
</feature>
<evidence type="ECO:0000313" key="15">
    <source>
        <dbReference type="Proteomes" id="UP000050277"/>
    </source>
</evidence>
<comment type="caution">
    <text evidence="14">The sequence shown here is derived from an EMBL/GenBank/DDBJ whole genome shotgun (WGS) entry which is preliminary data.</text>
</comment>
<feature type="transmembrane region" description="Helical" evidence="11">
    <location>
        <begin position="6"/>
        <end position="25"/>
    </location>
</feature>
<dbReference type="InterPro" id="IPR001789">
    <property type="entry name" value="Sig_transdc_resp-reg_receiver"/>
</dbReference>
<dbReference type="SMART" id="SM00448">
    <property type="entry name" value="REC"/>
    <property type="match status" value="1"/>
</dbReference>
<dbReference type="SUPFAM" id="SSF52172">
    <property type="entry name" value="CheY-like"/>
    <property type="match status" value="1"/>
</dbReference>
<dbReference type="InterPro" id="IPR036890">
    <property type="entry name" value="HATPase_C_sf"/>
</dbReference>
<dbReference type="PANTHER" id="PTHR43065">
    <property type="entry name" value="SENSOR HISTIDINE KINASE"/>
    <property type="match status" value="1"/>
</dbReference>
<keyword evidence="7" id="KW-0067">ATP-binding</keyword>
<evidence type="ECO:0000256" key="3">
    <source>
        <dbReference type="ARBA" id="ARBA00022553"/>
    </source>
</evidence>
<dbReference type="InterPro" id="IPR029016">
    <property type="entry name" value="GAF-like_dom_sf"/>
</dbReference>
<gene>
    <name evidence="14" type="ORF">SE18_13065</name>
</gene>
<feature type="transmembrane region" description="Helical" evidence="11">
    <location>
        <begin position="32"/>
        <end position="65"/>
    </location>
</feature>
<dbReference type="PROSITE" id="PS50110">
    <property type="entry name" value="RESPONSE_REGULATORY"/>
    <property type="match status" value="1"/>
</dbReference>
<dbReference type="PROSITE" id="PS50109">
    <property type="entry name" value="HIS_KIN"/>
    <property type="match status" value="1"/>
</dbReference>
<feature type="transmembrane region" description="Helical" evidence="11">
    <location>
        <begin position="218"/>
        <end position="236"/>
    </location>
</feature>
<dbReference type="Gene3D" id="3.30.450.40">
    <property type="match status" value="2"/>
</dbReference>
<dbReference type="SUPFAM" id="SSF47384">
    <property type="entry name" value="Homodimeric domain of signal transducing histidine kinase"/>
    <property type="match status" value="1"/>
</dbReference>
<evidence type="ECO:0000256" key="5">
    <source>
        <dbReference type="ARBA" id="ARBA00022741"/>
    </source>
</evidence>
<dbReference type="SMART" id="SM00388">
    <property type="entry name" value="HisKA"/>
    <property type="match status" value="1"/>
</dbReference>
<feature type="transmembrane region" description="Helical" evidence="11">
    <location>
        <begin position="243"/>
        <end position="259"/>
    </location>
</feature>
<keyword evidence="6" id="KW-0418">Kinase</keyword>
<sequence length="1022" mass="112834">MTRPLLLSFCSATITALLFGLGWLAQLPMPWILALGVVQAGIMWWQLPWAVGSAISMALIAWFAGINQVGWLALLVGGWVAQGGLPALIFRLYRYPYDMSRESALNGFLASGVLFNTAISAFCMSAVGWQVGWIEEHAVLVTTALIWLTNSLGSLIITLPMLRLGTPWLSTRGLFGTPAALQRSIHRTTITRSDVLQLIFMLAIVGLIGWGIDRVAYIPVQFLNVLFLLPIVAFTARHGFDGALLSATGSMLIALSFFLDETSRMRRVGTLGNDRVAFASIVFELGVYYLISMIGGLLIDIQRAEKQRLAMLSHVNRIFNQAQQEDLLDQLVQTVCEALQTNVGIMFHYDAHSQTLKPLAWQMPKNCSIEVISHALLTYFPGLQHMAQTTASTYHHNDRDAATTTSTFWLETGLVAALLVPLVGRNGTLGLMALFDQRPERHFGRSNINFAEAICSQAAIALEQRDLITTLQQQTEQLSAVSNITATLNATLNLEVVCHRIAQQIERVVPYDWACVALATEQTRFFSVLMKTGRAEVDLLDKTLVLSPEIWQDFGPIDAPPYRMIMNSSPISRAAELRQIGLAVALLVPLRRDDRWLGVLVLSSFDPDAFPPAHQHLLQILARHMALAISNAQLYQELEQAYRAKQEAQDVLLQTERLRALGELSSGIAHDFNNLIAGILGHTQLLLIEAPEEQREGLVVIEQAARDGRHMVERIQQFTRAQQPEDHEMVDLNTIINDVIKLIRPRWRSRPASTMIQTRIEKGQIPLIYGSPFALREVLTNVVLNATDAMPKGGILTIRTEQVADDVIMEISDTGIGMNEETQVRMWEPFFSTKGEHGTGLGLSMTHAIVVQHHGGRVAVQSEVGVGSSISLVFPIPRPETSNDPMHVGGAQALQRGTILVVESDTRVQSALAGLLESLGHTVVCADSGTLALDLAYARDFDALIADSGLTDINAWDLTELLKTRDPLLVAMLLTVWNAPDLDTRRHVFDAVLPKPFESQVLGETIGFLLNNRTKLANNMEN</sequence>
<feature type="transmembrane region" description="Helical" evidence="11">
    <location>
        <begin position="71"/>
        <end position="93"/>
    </location>
</feature>
<dbReference type="InterPro" id="IPR003594">
    <property type="entry name" value="HATPase_dom"/>
</dbReference>
<keyword evidence="10" id="KW-0175">Coiled coil</keyword>
<evidence type="ECO:0000313" key="14">
    <source>
        <dbReference type="EMBL" id="KPL85853.1"/>
    </source>
</evidence>
<keyword evidence="11" id="KW-0472">Membrane</keyword>
<evidence type="ECO:0000256" key="10">
    <source>
        <dbReference type="SAM" id="Coils"/>
    </source>
</evidence>
<keyword evidence="11" id="KW-1133">Transmembrane helix</keyword>
<keyword evidence="3 9" id="KW-0597">Phosphoprotein</keyword>
<dbReference type="InterPro" id="IPR011006">
    <property type="entry name" value="CheY-like_superfamily"/>
</dbReference>
<dbReference type="SUPFAM" id="SSF55874">
    <property type="entry name" value="ATPase domain of HSP90 chaperone/DNA topoisomerase II/histidine kinase"/>
    <property type="match status" value="1"/>
</dbReference>
<feature type="transmembrane region" description="Helical" evidence="11">
    <location>
        <begin position="195"/>
        <end position="212"/>
    </location>
</feature>
<evidence type="ECO:0000256" key="4">
    <source>
        <dbReference type="ARBA" id="ARBA00022679"/>
    </source>
</evidence>
<dbReference type="SMART" id="SM00387">
    <property type="entry name" value="HATPase_c"/>
    <property type="match status" value="1"/>
</dbReference>
<dbReference type="Gene3D" id="3.40.50.2300">
    <property type="match status" value="1"/>
</dbReference>
<dbReference type="AlphaFoldDB" id="A0A0P6YKV4"/>
<evidence type="ECO:0000259" key="12">
    <source>
        <dbReference type="PROSITE" id="PS50109"/>
    </source>
</evidence>
<keyword evidence="11" id="KW-0812">Transmembrane</keyword>
<keyword evidence="8" id="KW-0902">Two-component regulatory system</keyword>
<dbReference type="Pfam" id="PF02518">
    <property type="entry name" value="HATPase_c"/>
    <property type="match status" value="1"/>
</dbReference>
<dbReference type="EC" id="2.7.13.3" evidence="2"/>
<dbReference type="EMBL" id="LGKP01000022">
    <property type="protein sequence ID" value="KPL85853.1"/>
    <property type="molecule type" value="Genomic_DNA"/>
</dbReference>
<dbReference type="PANTHER" id="PTHR43065:SF46">
    <property type="entry name" value="C4-DICARBOXYLATE TRANSPORT SENSOR PROTEIN DCTB"/>
    <property type="match status" value="1"/>
</dbReference>
<evidence type="ECO:0000256" key="8">
    <source>
        <dbReference type="ARBA" id="ARBA00023012"/>
    </source>
</evidence>